<protein>
    <submittedName>
        <fullName evidence="1">Uncharacterized protein</fullName>
    </submittedName>
</protein>
<accession>A0ABU7RYQ7</accession>
<proteinExistence type="predicted"/>
<sequence length="90" mass="9863">MTDRYVVHVPFTASNPTAARRFARTAARTLDRLPRVDVAEATVSAEDNQGVQSRLFCDRLLSGGRRCVLRAEHETPCGTVESEADTEAVS</sequence>
<comment type="caution">
    <text evidence="1">The sequence shown here is derived from an EMBL/GenBank/DDBJ whole genome shotgun (WGS) entry which is preliminary data.</text>
</comment>
<evidence type="ECO:0000313" key="1">
    <source>
        <dbReference type="EMBL" id="MEE6261530.1"/>
    </source>
</evidence>
<organism evidence="1 2">
    <name type="scientific">Plantactinospora sonchi</name>
    <dbReference type="NCBI Taxonomy" id="1544735"/>
    <lineage>
        <taxon>Bacteria</taxon>
        <taxon>Bacillati</taxon>
        <taxon>Actinomycetota</taxon>
        <taxon>Actinomycetes</taxon>
        <taxon>Micromonosporales</taxon>
        <taxon>Micromonosporaceae</taxon>
        <taxon>Plantactinospora</taxon>
    </lineage>
</organism>
<dbReference type="RefSeq" id="WP_331216613.1">
    <property type="nucleotide sequence ID" value="NZ_JAZGQK010000021.1"/>
</dbReference>
<name>A0ABU7RYQ7_9ACTN</name>
<gene>
    <name evidence="1" type="ORF">V1633_23885</name>
</gene>
<evidence type="ECO:0000313" key="2">
    <source>
        <dbReference type="Proteomes" id="UP001332243"/>
    </source>
</evidence>
<dbReference type="EMBL" id="JAZGQK010000021">
    <property type="protein sequence ID" value="MEE6261530.1"/>
    <property type="molecule type" value="Genomic_DNA"/>
</dbReference>
<reference evidence="1 2" key="1">
    <citation type="submission" date="2024-01" db="EMBL/GenBank/DDBJ databases">
        <title>Genome insights into Plantactinospora sonchi sp. nov.</title>
        <authorList>
            <person name="Wang L."/>
        </authorList>
    </citation>
    <scope>NUCLEOTIDE SEQUENCE [LARGE SCALE GENOMIC DNA]</scope>
    <source>
        <strain evidence="1 2">NEAU-QY2</strain>
    </source>
</reference>
<dbReference type="Proteomes" id="UP001332243">
    <property type="component" value="Unassembled WGS sequence"/>
</dbReference>
<keyword evidence="2" id="KW-1185">Reference proteome</keyword>